<dbReference type="InterPro" id="IPR001207">
    <property type="entry name" value="Transposase_mutator"/>
</dbReference>
<dbReference type="GO" id="GO:0006313">
    <property type="term" value="P:DNA transposition"/>
    <property type="evidence" value="ECO:0007669"/>
    <property type="project" value="InterPro"/>
</dbReference>
<sequence>MSQKIVTRTTGLVDYKELETNILSSIREGRPLTGRDGALTPFIKRLLEASLEGEIENHLLAESEENNRRNGRNGKTLRTSAGSFELLTPRDREGSFEPQIVKKRQTSLHPELETKILSTFASGMSYRDIASHVEEIYDHKISAAEISSITDKLLPVINEWRSRPLQSVYPIVFMDGMFFKVKEDGHCVSKCMYNILGVDQNGRKEVLGFYLAESEGANFWLGVLNDLKERGVEDILIACVDGLKSFPAAINSVFPKAEVQLCIVHQIRNSLKYVSSKDVKVFMNDLKKIYRASSKEIAENYLLELEEKWGEKYPLVIKSWQNNWENLSGYFKYSGPVRKLIYTTNPIEGYIGRSENSQKPKAHLPAQMPCTNRDSYRFGGNKICDNKHIRTDALETAVWEEVKHLLKNPNRILEEYKRKLSEFKRSSWDKKSDLLEKQENKLQRGIARLIDSYAQEYISQEEFEPRVKAMKQSLKAIEEEKKRIFDQKKLKQELTLVVTNLEDFSSNITSNLDNADWITKRDIIRTLVKRIEINLENVNVVFRVKELPDSSGHNGEEKKNLQHCWGSSCSYFRFTSPSIRVSHIL</sequence>
<keyword evidence="3" id="KW-0233">DNA recombination</keyword>
<comment type="caution">
    <text evidence="4">The sequence shown here is derived from an EMBL/GenBank/DDBJ whole genome shotgun (WGS) entry which is preliminary data.</text>
</comment>
<dbReference type="PANTHER" id="PTHR33217:SF8">
    <property type="entry name" value="MUTATOR FAMILY TRANSPOSASE"/>
    <property type="match status" value="1"/>
</dbReference>
<evidence type="ECO:0000256" key="3">
    <source>
        <dbReference type="ARBA" id="ARBA00023172"/>
    </source>
</evidence>
<dbReference type="NCBIfam" id="NF033543">
    <property type="entry name" value="transpos_IS256"/>
    <property type="match status" value="1"/>
</dbReference>
<organism evidence="4 5">
    <name type="scientific">Trichonephila clavata</name>
    <name type="common">Joro spider</name>
    <name type="synonym">Nephila clavata</name>
    <dbReference type="NCBI Taxonomy" id="2740835"/>
    <lineage>
        <taxon>Eukaryota</taxon>
        <taxon>Metazoa</taxon>
        <taxon>Ecdysozoa</taxon>
        <taxon>Arthropoda</taxon>
        <taxon>Chelicerata</taxon>
        <taxon>Arachnida</taxon>
        <taxon>Araneae</taxon>
        <taxon>Araneomorphae</taxon>
        <taxon>Entelegynae</taxon>
        <taxon>Araneoidea</taxon>
        <taxon>Nephilidae</taxon>
        <taxon>Trichonephila</taxon>
    </lineage>
</organism>
<gene>
    <name evidence="4" type="primary">NGR_a01970</name>
    <name evidence="4" type="ORF">TNCT_479101</name>
</gene>
<name>A0A8X6KGE3_TRICU</name>
<protein>
    <submittedName>
        <fullName evidence="4">Probable transposase for insertion sequence element ISRM3-like</fullName>
    </submittedName>
</protein>
<dbReference type="GO" id="GO:0003677">
    <property type="term" value="F:DNA binding"/>
    <property type="evidence" value="ECO:0007669"/>
    <property type="project" value="UniProtKB-KW"/>
</dbReference>
<evidence type="ECO:0000256" key="1">
    <source>
        <dbReference type="ARBA" id="ARBA00022578"/>
    </source>
</evidence>
<accession>A0A8X6KGE3</accession>
<dbReference type="OrthoDB" id="10262298at2759"/>
<keyword evidence="5" id="KW-1185">Reference proteome</keyword>
<reference evidence="4" key="1">
    <citation type="submission" date="2020-07" db="EMBL/GenBank/DDBJ databases">
        <title>Multicomponent nature underlies the extraordinary mechanical properties of spider dragline silk.</title>
        <authorList>
            <person name="Kono N."/>
            <person name="Nakamura H."/>
            <person name="Mori M."/>
            <person name="Yoshida Y."/>
            <person name="Ohtoshi R."/>
            <person name="Malay A.D."/>
            <person name="Moran D.A.P."/>
            <person name="Tomita M."/>
            <person name="Numata K."/>
            <person name="Arakawa K."/>
        </authorList>
    </citation>
    <scope>NUCLEOTIDE SEQUENCE</scope>
</reference>
<dbReference type="EMBL" id="BMAO01001710">
    <property type="protein sequence ID" value="GFQ75290.1"/>
    <property type="molecule type" value="Genomic_DNA"/>
</dbReference>
<evidence type="ECO:0000313" key="5">
    <source>
        <dbReference type="Proteomes" id="UP000887116"/>
    </source>
</evidence>
<keyword evidence="1" id="KW-0815">Transposition</keyword>
<proteinExistence type="predicted"/>
<evidence type="ECO:0000313" key="4">
    <source>
        <dbReference type="EMBL" id="GFQ75290.1"/>
    </source>
</evidence>
<dbReference type="PANTHER" id="PTHR33217">
    <property type="entry name" value="TRANSPOSASE FOR INSERTION SEQUENCE ELEMENT IS1081"/>
    <property type="match status" value="1"/>
</dbReference>
<keyword evidence="2" id="KW-0238">DNA-binding</keyword>
<evidence type="ECO:0000256" key="2">
    <source>
        <dbReference type="ARBA" id="ARBA00023125"/>
    </source>
</evidence>
<dbReference type="AlphaFoldDB" id="A0A8X6KGE3"/>
<dbReference type="GO" id="GO:0004803">
    <property type="term" value="F:transposase activity"/>
    <property type="evidence" value="ECO:0007669"/>
    <property type="project" value="InterPro"/>
</dbReference>
<dbReference type="Proteomes" id="UP000887116">
    <property type="component" value="Unassembled WGS sequence"/>
</dbReference>
<dbReference type="Pfam" id="PF00872">
    <property type="entry name" value="Transposase_mut"/>
    <property type="match status" value="1"/>
</dbReference>